<comment type="caution">
    <text evidence="1">The sequence shown here is derived from an EMBL/GenBank/DDBJ whole genome shotgun (WGS) entry which is preliminary data.</text>
</comment>
<dbReference type="EMBL" id="CM047740">
    <property type="protein sequence ID" value="KAJ0041204.1"/>
    <property type="molecule type" value="Genomic_DNA"/>
</dbReference>
<evidence type="ECO:0000313" key="2">
    <source>
        <dbReference type="Proteomes" id="UP001163603"/>
    </source>
</evidence>
<dbReference type="Proteomes" id="UP001163603">
    <property type="component" value="Chromosome 5"/>
</dbReference>
<evidence type="ECO:0000313" key="1">
    <source>
        <dbReference type="EMBL" id="KAJ0041204.1"/>
    </source>
</evidence>
<protein>
    <submittedName>
        <fullName evidence="1">Uncharacterized protein</fullName>
    </submittedName>
</protein>
<organism evidence="1 2">
    <name type="scientific">Pistacia integerrima</name>
    <dbReference type="NCBI Taxonomy" id="434235"/>
    <lineage>
        <taxon>Eukaryota</taxon>
        <taxon>Viridiplantae</taxon>
        <taxon>Streptophyta</taxon>
        <taxon>Embryophyta</taxon>
        <taxon>Tracheophyta</taxon>
        <taxon>Spermatophyta</taxon>
        <taxon>Magnoliopsida</taxon>
        <taxon>eudicotyledons</taxon>
        <taxon>Gunneridae</taxon>
        <taxon>Pentapetalae</taxon>
        <taxon>rosids</taxon>
        <taxon>malvids</taxon>
        <taxon>Sapindales</taxon>
        <taxon>Anacardiaceae</taxon>
        <taxon>Pistacia</taxon>
    </lineage>
</organism>
<sequence>MPAWWSKKSSKSNHKEQSPSPTRNPTSTAATHSFYKVSSREKNDSRSKKSEPNRPRSFDDGYVGHPLPTPSGSMQSDHGVGLASGSGSVSSVSSSGSSEDHHVSGSDQGQFGGGYRSCGDPRFHGDGKFNLMPRSPGPGSRGPTSPTSPLLARLSGVSIESPTDGKSQCHRLPLPPGSPTSPSALPSSRASGAIENTLSKWKKGKLLGRGTFGHVYLGFNSESGQMCAIKEVRVVSDDQSSKESLKQLNQADETLSVYLEYVSGGSIHKLLQEYGPFREPVIQTYTRQILLGLAYLHARNTVHRDIKGANILVDPHGEIKLADFGMAKHTSSTNEFQRIKSITACSSMLSFKGSPYWMAPEVVMNTNGYSLTVDIWSLGCTILEMATSKPPWSQYEGVAAIFKIGNSKDIPEIPDHLSSDAKSFIRQCLQRDPSARPTAAQLLDHPFVRDPTSARASNNNLAKDSFPLHLMEAAHRSVTKFRIKLIALLFVLSLQPVLDLHPIPTRKSITLCDADFILNPLVTTSRAVNNPRENIRMITSLPVSPSSSPLRQHGPAHKSCFLSPPHPTYTTAVGPSSYSIGDYSGYPVRSNPRYISNPWLDSSLLKAQTPGASPRTRPI</sequence>
<gene>
    <name evidence="1" type="ORF">Pint_27301</name>
</gene>
<accession>A0ACC0YUY4</accession>
<name>A0ACC0YUY4_9ROSI</name>
<reference evidence="2" key="1">
    <citation type="journal article" date="2023" name="G3 (Bethesda)">
        <title>Genome assembly and association tests identify interacting loci associated with vigor, precocity, and sex in interspecific pistachio rootstocks.</title>
        <authorList>
            <person name="Palmer W."/>
            <person name="Jacygrad E."/>
            <person name="Sagayaradj S."/>
            <person name="Cavanaugh K."/>
            <person name="Han R."/>
            <person name="Bertier L."/>
            <person name="Beede B."/>
            <person name="Kafkas S."/>
            <person name="Golino D."/>
            <person name="Preece J."/>
            <person name="Michelmore R."/>
        </authorList>
    </citation>
    <scope>NUCLEOTIDE SEQUENCE [LARGE SCALE GENOMIC DNA]</scope>
</reference>
<keyword evidence="2" id="KW-1185">Reference proteome</keyword>
<proteinExistence type="predicted"/>